<evidence type="ECO:0000256" key="2">
    <source>
        <dbReference type="ARBA" id="ARBA00022679"/>
    </source>
</evidence>
<dbReference type="EMBL" id="JADIJS010000005">
    <property type="protein sequence ID" value="MBO1041990.1"/>
    <property type="molecule type" value="Genomic_DNA"/>
</dbReference>
<dbReference type="PANTHER" id="PTHR13370:SF3">
    <property type="entry name" value="TRNA (GUANINE(10)-N2)-METHYLTRANSFERASE HOMOLOG"/>
    <property type="match status" value="1"/>
</dbReference>
<keyword evidence="5" id="KW-1185">Reference proteome</keyword>
<reference evidence="4 5" key="1">
    <citation type="submission" date="2020-10" db="EMBL/GenBank/DDBJ databases">
        <title>Genomic characterization of underground lake bacteria from Wind Cave National Park: Insight into the archetypical LuxI/LuxR and identification of LuxR solos.</title>
        <authorList>
            <person name="Wengert P.C."/>
            <person name="Savka M.A."/>
        </authorList>
    </citation>
    <scope>NUCLEOTIDE SEQUENCE [LARGE SCALE GENOMIC DNA]</scope>
    <source>
        <strain evidence="4 5">SD316</strain>
    </source>
</reference>
<dbReference type="InterPro" id="IPR029063">
    <property type="entry name" value="SAM-dependent_MTases_sf"/>
</dbReference>
<dbReference type="PRINTS" id="PR00508">
    <property type="entry name" value="S21N4MTFRASE"/>
</dbReference>
<feature type="domain" description="Ribosomal RNA large subunit methyltransferase K/L-like methyltransferase" evidence="3">
    <location>
        <begin position="95"/>
        <end position="141"/>
    </location>
</feature>
<dbReference type="InterPro" id="IPR000241">
    <property type="entry name" value="RlmKL-like_Mtase"/>
</dbReference>
<evidence type="ECO:0000259" key="3">
    <source>
        <dbReference type="Pfam" id="PF01170"/>
    </source>
</evidence>
<sequence length="493" mass="54912">MKLEWSSYKHFPYERELALREARSLIGSNLTLADDGSVIVEGGNVPNAQLLTYFSCISDGTERYDTVQKRLEKSASFRERRQSTRYSVHGLHEYRGKFNPQVCRALMNILGVGPGNLLLDPFCGSGTTLVEAAHRGVRAIGTDLNPLAVYIANAKLKALTTPARRLLEGLDRIVARCSLVNPIEDTGSRMEYLQSWFEPKHLFEIEKTRISIEDEADNKNFYLVIASNLIRQFSLQDPADLRIRRRESANTTNSFVTVFQESAIEAIRKLEAAQAVVGTDLSVGRALHRDNRDLDESEMGGAADIAITSPPYATALPYIDTQRLSLVWLGLLEPKQIGAVESDLTGSREMRSQEKRHAVEALEKNIGNLPEKEWEFCLSLQQALTSKDGFRRQAVPSLLYRYFLQMRKMFESTSRCLKAGAPFAQIVGHNHTVLGGKRFDIDTPAHLASLANSVGWITTEVTSLQAYQRFGLHASNAVQAETLIVVQNGLPGG</sequence>
<gene>
    <name evidence="4" type="ORF">IPV26_20185</name>
</gene>
<evidence type="ECO:0000313" key="5">
    <source>
        <dbReference type="Proteomes" id="UP000718278"/>
    </source>
</evidence>
<protein>
    <submittedName>
        <fullName evidence="4">RNA methylase</fullName>
    </submittedName>
</protein>
<proteinExistence type="predicted"/>
<dbReference type="InterPro" id="IPR001091">
    <property type="entry name" value="RM_Methyltransferase"/>
</dbReference>
<dbReference type="GO" id="GO:0032259">
    <property type="term" value="P:methylation"/>
    <property type="evidence" value="ECO:0007669"/>
    <property type="project" value="UniProtKB-KW"/>
</dbReference>
<dbReference type="SUPFAM" id="SSF53335">
    <property type="entry name" value="S-adenosyl-L-methionine-dependent methyltransferases"/>
    <property type="match status" value="1"/>
</dbReference>
<accession>A0ABS3K6E8</accession>
<evidence type="ECO:0000313" key="4">
    <source>
        <dbReference type="EMBL" id="MBO1041990.1"/>
    </source>
</evidence>
<keyword evidence="2" id="KW-0808">Transferase</keyword>
<dbReference type="Gene3D" id="3.40.50.150">
    <property type="entry name" value="Vaccinia Virus protein VP39"/>
    <property type="match status" value="1"/>
</dbReference>
<organism evidence="4 5">
    <name type="scientific">Brucella pituitosa</name>
    <dbReference type="NCBI Taxonomy" id="571256"/>
    <lineage>
        <taxon>Bacteria</taxon>
        <taxon>Pseudomonadati</taxon>
        <taxon>Pseudomonadota</taxon>
        <taxon>Alphaproteobacteria</taxon>
        <taxon>Hyphomicrobiales</taxon>
        <taxon>Brucellaceae</taxon>
        <taxon>Brucella/Ochrobactrum group</taxon>
        <taxon>Brucella</taxon>
    </lineage>
</organism>
<evidence type="ECO:0000256" key="1">
    <source>
        <dbReference type="ARBA" id="ARBA00022603"/>
    </source>
</evidence>
<dbReference type="GO" id="GO:0008168">
    <property type="term" value="F:methyltransferase activity"/>
    <property type="evidence" value="ECO:0007669"/>
    <property type="project" value="UniProtKB-KW"/>
</dbReference>
<dbReference type="PANTHER" id="PTHR13370">
    <property type="entry name" value="RNA METHYLASE-RELATED"/>
    <property type="match status" value="1"/>
</dbReference>
<comment type="caution">
    <text evidence="4">The sequence shown here is derived from an EMBL/GenBank/DDBJ whole genome shotgun (WGS) entry which is preliminary data.</text>
</comment>
<dbReference type="Pfam" id="PF01170">
    <property type="entry name" value="UPF0020"/>
    <property type="match status" value="1"/>
</dbReference>
<keyword evidence="1 4" id="KW-0489">Methyltransferase</keyword>
<dbReference type="Proteomes" id="UP000718278">
    <property type="component" value="Unassembled WGS sequence"/>
</dbReference>
<name>A0ABS3K6E8_9HYPH</name>